<evidence type="ECO:0000256" key="3">
    <source>
        <dbReference type="ARBA" id="ARBA00022630"/>
    </source>
</evidence>
<feature type="domain" description="Acyl-CoA dehydrogenase/oxidase C-terminal" evidence="12">
    <location>
        <begin position="254"/>
        <end position="399"/>
    </location>
</feature>
<comment type="pathway">
    <text evidence="7">Amino-acid metabolism; lysine degradation.</text>
</comment>
<dbReference type="SUPFAM" id="SSF56645">
    <property type="entry name" value="Acyl-CoA dehydrogenase NM domain-like"/>
    <property type="match status" value="1"/>
</dbReference>
<evidence type="ECO:0000259" key="12">
    <source>
        <dbReference type="Pfam" id="PF00441"/>
    </source>
</evidence>
<dbReference type="GO" id="GO:0033539">
    <property type="term" value="P:fatty acid beta-oxidation using acyl-CoA dehydrogenase"/>
    <property type="evidence" value="ECO:0007669"/>
    <property type="project" value="TreeGrafter"/>
</dbReference>
<evidence type="ECO:0000256" key="8">
    <source>
        <dbReference type="ARBA" id="ARBA00037927"/>
    </source>
</evidence>
<gene>
    <name evidence="15" type="ORF">OL599_18045</name>
</gene>
<dbReference type="InterPro" id="IPR006091">
    <property type="entry name" value="Acyl-CoA_Oxase/DH_mid-dom"/>
</dbReference>
<reference evidence="15" key="2">
    <citation type="submission" date="2022-10" db="EMBL/GenBank/DDBJ databases">
        <authorList>
            <person name="Trinh H.N."/>
        </authorList>
    </citation>
    <scope>NUCLEOTIDE SEQUENCE</scope>
    <source>
        <strain evidence="15">RN2-1</strain>
    </source>
</reference>
<keyword evidence="6 11" id="KW-0560">Oxidoreductase</keyword>
<dbReference type="GO" id="GO:0046949">
    <property type="term" value="P:fatty-acyl-CoA biosynthetic process"/>
    <property type="evidence" value="ECO:0007669"/>
    <property type="project" value="TreeGrafter"/>
</dbReference>
<dbReference type="EC" id="1.3.8.6" evidence="9"/>
<organism evidence="15 16">
    <name type="scientific">Limobrevibacterium gyesilva</name>
    <dbReference type="NCBI Taxonomy" id="2991712"/>
    <lineage>
        <taxon>Bacteria</taxon>
        <taxon>Pseudomonadati</taxon>
        <taxon>Pseudomonadota</taxon>
        <taxon>Alphaproteobacteria</taxon>
        <taxon>Acetobacterales</taxon>
        <taxon>Acetobacteraceae</taxon>
        <taxon>Limobrevibacterium</taxon>
    </lineage>
</organism>
<dbReference type="InterPro" id="IPR046373">
    <property type="entry name" value="Acyl-CoA_Oxase/DH_mid-dom_sf"/>
</dbReference>
<dbReference type="GO" id="GO:0000062">
    <property type="term" value="F:fatty-acyl-CoA binding"/>
    <property type="evidence" value="ECO:0007669"/>
    <property type="project" value="TreeGrafter"/>
</dbReference>
<dbReference type="Proteomes" id="UP001165679">
    <property type="component" value="Unassembled WGS sequence"/>
</dbReference>
<evidence type="ECO:0000313" key="16">
    <source>
        <dbReference type="Proteomes" id="UP001165679"/>
    </source>
</evidence>
<dbReference type="CDD" id="cd01151">
    <property type="entry name" value="GCD"/>
    <property type="match status" value="1"/>
</dbReference>
<dbReference type="RefSeq" id="WP_264715262.1">
    <property type="nucleotide sequence ID" value="NZ_JAPDNT010000019.1"/>
</dbReference>
<comment type="catalytic activity">
    <reaction evidence="10">
        <text>glutaryl-CoA + oxidized [electron-transfer flavoprotein] + 2 H(+) = (2E)-butenoyl-CoA + reduced [electron-transfer flavoprotein] + CO2</text>
        <dbReference type="Rhea" id="RHEA:13389"/>
        <dbReference type="Rhea" id="RHEA-COMP:10685"/>
        <dbReference type="Rhea" id="RHEA-COMP:10686"/>
        <dbReference type="ChEBI" id="CHEBI:15378"/>
        <dbReference type="ChEBI" id="CHEBI:16526"/>
        <dbReference type="ChEBI" id="CHEBI:57332"/>
        <dbReference type="ChEBI" id="CHEBI:57378"/>
        <dbReference type="ChEBI" id="CHEBI:57692"/>
        <dbReference type="ChEBI" id="CHEBI:58307"/>
        <dbReference type="EC" id="1.3.8.6"/>
    </reaction>
</comment>
<dbReference type="SUPFAM" id="SSF47203">
    <property type="entry name" value="Acyl-CoA dehydrogenase C-terminal domain-like"/>
    <property type="match status" value="1"/>
</dbReference>
<sequence length="408" mass="44574">MNVVTAVASPDATSNKGKLGPFKWDDALLLDQQLSEDERAIRDAAHQYCQEKLFPRVLMANRHETFDREIMNEMGAMGFLGATLEGYGCAGVNYVSYGLIAREVERVDSGYRSAFSVQSSLVMYPIYAHGSDAQKQKYLPRLATGEWVGCFGLTEPDAGSDPASMRTRAKSVDGGYVLNGSKTWITNSPLADVFVVWAKDDAGDIRGFILEKGMKGLTAPKIEGKFSLRASTTGMVMMQDVFVPAENMLPKVKGLRGPFSCLNNARYGIAWGALGAAEFCWHAARDYTLQRMMFGRPLAATQLIQKKLADMQTEITLGLQSVLRLGRLLDEGQAAPEMISLCKRNSCGKALAIAREARDMHGGNGISDEYHIIRHVMNLEAVNTYEGTHDVHALILGRAQTGLAAFGA</sequence>
<keyword evidence="4 11" id="KW-0274">FAD</keyword>
<dbReference type="FunFam" id="2.40.110.10:FF:000008">
    <property type="entry name" value="Glutaryl-CoA dehydrogenase, mitochondrial"/>
    <property type="match status" value="1"/>
</dbReference>
<keyword evidence="5" id="KW-0809">Transit peptide</keyword>
<name>A0AA41YTV6_9PROT</name>
<evidence type="ECO:0000256" key="9">
    <source>
        <dbReference type="ARBA" id="ARBA00039033"/>
    </source>
</evidence>
<reference evidence="15" key="1">
    <citation type="submission" date="2022-09" db="EMBL/GenBank/DDBJ databases">
        <title>Rhodovastum sp. nov. RN2-1 isolated from soil in Seongnam, South Korea.</title>
        <authorList>
            <person name="Le N.T."/>
        </authorList>
    </citation>
    <scope>NUCLEOTIDE SEQUENCE</scope>
    <source>
        <strain evidence="15">RN2-1</strain>
    </source>
</reference>
<comment type="pathway">
    <text evidence="8">Amino-acid metabolism; tryptophan metabolism.</text>
</comment>
<dbReference type="Pfam" id="PF02770">
    <property type="entry name" value="Acyl-CoA_dh_M"/>
    <property type="match status" value="1"/>
</dbReference>
<keyword evidence="3 11" id="KW-0285">Flavoprotein</keyword>
<evidence type="ECO:0000256" key="4">
    <source>
        <dbReference type="ARBA" id="ARBA00022827"/>
    </source>
</evidence>
<evidence type="ECO:0000256" key="10">
    <source>
        <dbReference type="ARBA" id="ARBA00049493"/>
    </source>
</evidence>
<dbReference type="FunFam" id="1.20.140.10:FF:000006">
    <property type="entry name" value="Glutaryl-CoA dehydrogenase, mitochondrial"/>
    <property type="match status" value="1"/>
</dbReference>
<comment type="similarity">
    <text evidence="2 11">Belongs to the acyl-CoA dehydrogenase family.</text>
</comment>
<evidence type="ECO:0000256" key="11">
    <source>
        <dbReference type="RuleBase" id="RU362125"/>
    </source>
</evidence>
<dbReference type="FunFam" id="1.10.540.10:FF:000003">
    <property type="entry name" value="glutaryl-CoA dehydrogenase, mitochondrial"/>
    <property type="match status" value="1"/>
</dbReference>
<feature type="domain" description="Acyl-CoA dehydrogenase/oxidase N-terminal" evidence="14">
    <location>
        <begin position="35"/>
        <end position="146"/>
    </location>
</feature>
<dbReference type="Gene3D" id="1.20.140.10">
    <property type="entry name" value="Butyryl-CoA Dehydrogenase, subunit A, domain 3"/>
    <property type="match status" value="1"/>
</dbReference>
<dbReference type="PROSITE" id="PS00072">
    <property type="entry name" value="ACYL_COA_DH_1"/>
    <property type="match status" value="1"/>
</dbReference>
<dbReference type="PROSITE" id="PS00073">
    <property type="entry name" value="ACYL_COA_DH_2"/>
    <property type="match status" value="1"/>
</dbReference>
<evidence type="ECO:0000313" key="15">
    <source>
        <dbReference type="EMBL" id="MCW3476468.1"/>
    </source>
</evidence>
<dbReference type="EMBL" id="JAPDNT010000019">
    <property type="protein sequence ID" value="MCW3476468.1"/>
    <property type="molecule type" value="Genomic_DNA"/>
</dbReference>
<dbReference type="InterPro" id="IPR009100">
    <property type="entry name" value="AcylCoA_DH/oxidase_NM_dom_sf"/>
</dbReference>
<proteinExistence type="inferred from homology"/>
<dbReference type="AlphaFoldDB" id="A0AA41YTV6"/>
<dbReference type="Pfam" id="PF02771">
    <property type="entry name" value="Acyl-CoA_dh_N"/>
    <property type="match status" value="1"/>
</dbReference>
<dbReference type="InterPro" id="IPR013786">
    <property type="entry name" value="AcylCoA_DH/ox_N"/>
</dbReference>
<keyword evidence="16" id="KW-1185">Reference proteome</keyword>
<comment type="cofactor">
    <cofactor evidence="1 11">
        <name>FAD</name>
        <dbReference type="ChEBI" id="CHEBI:57692"/>
    </cofactor>
</comment>
<dbReference type="PANTHER" id="PTHR42807">
    <property type="entry name" value="GLUTARYL-COA DEHYDROGENASE, MITOCHONDRIAL"/>
    <property type="match status" value="1"/>
</dbReference>
<evidence type="ECO:0000256" key="7">
    <source>
        <dbReference type="ARBA" id="ARBA00037899"/>
    </source>
</evidence>
<evidence type="ECO:0000256" key="1">
    <source>
        <dbReference type="ARBA" id="ARBA00001974"/>
    </source>
</evidence>
<dbReference type="GO" id="GO:0050660">
    <property type="term" value="F:flavin adenine dinucleotide binding"/>
    <property type="evidence" value="ECO:0007669"/>
    <property type="project" value="InterPro"/>
</dbReference>
<feature type="domain" description="Acyl-CoA oxidase/dehydrogenase middle" evidence="13">
    <location>
        <begin position="150"/>
        <end position="241"/>
    </location>
</feature>
<dbReference type="InterPro" id="IPR006089">
    <property type="entry name" value="Acyl-CoA_DH_CS"/>
</dbReference>
<accession>A0AA41YTV6</accession>
<dbReference type="InterPro" id="IPR036250">
    <property type="entry name" value="AcylCo_DH-like_C"/>
</dbReference>
<dbReference type="InterPro" id="IPR037069">
    <property type="entry name" value="AcylCoA_DH/ox_N_sf"/>
</dbReference>
<evidence type="ECO:0000256" key="2">
    <source>
        <dbReference type="ARBA" id="ARBA00009347"/>
    </source>
</evidence>
<evidence type="ECO:0000256" key="6">
    <source>
        <dbReference type="ARBA" id="ARBA00023002"/>
    </source>
</evidence>
<protein>
    <recommendedName>
        <fullName evidence="9">glutaryl-CoA dehydrogenase (ETF)</fullName>
        <ecNumber evidence="9">1.3.8.6</ecNumber>
    </recommendedName>
</protein>
<dbReference type="PANTHER" id="PTHR42807:SF1">
    <property type="entry name" value="GLUTARYL-COA DEHYDROGENASE, MITOCHONDRIAL"/>
    <property type="match status" value="1"/>
</dbReference>
<dbReference type="InterPro" id="IPR052033">
    <property type="entry name" value="Glutaryl-CoA_DH_mitochondrial"/>
</dbReference>
<evidence type="ECO:0000259" key="13">
    <source>
        <dbReference type="Pfam" id="PF02770"/>
    </source>
</evidence>
<dbReference type="Gene3D" id="2.40.110.10">
    <property type="entry name" value="Butyryl-CoA Dehydrogenase, subunit A, domain 2"/>
    <property type="match status" value="1"/>
</dbReference>
<dbReference type="GO" id="GO:0004361">
    <property type="term" value="F:glutaryl-CoA dehydrogenase activity"/>
    <property type="evidence" value="ECO:0007669"/>
    <property type="project" value="UniProtKB-EC"/>
</dbReference>
<comment type="caution">
    <text evidence="15">The sequence shown here is derived from an EMBL/GenBank/DDBJ whole genome shotgun (WGS) entry which is preliminary data.</text>
</comment>
<dbReference type="Gene3D" id="1.10.540.10">
    <property type="entry name" value="Acyl-CoA dehydrogenase/oxidase, N-terminal domain"/>
    <property type="match status" value="1"/>
</dbReference>
<evidence type="ECO:0000259" key="14">
    <source>
        <dbReference type="Pfam" id="PF02771"/>
    </source>
</evidence>
<evidence type="ECO:0000256" key="5">
    <source>
        <dbReference type="ARBA" id="ARBA00022946"/>
    </source>
</evidence>
<dbReference type="Pfam" id="PF00441">
    <property type="entry name" value="Acyl-CoA_dh_1"/>
    <property type="match status" value="1"/>
</dbReference>
<dbReference type="InterPro" id="IPR009075">
    <property type="entry name" value="AcylCo_DH/oxidase_C"/>
</dbReference>